<dbReference type="InterPro" id="IPR036163">
    <property type="entry name" value="HMA_dom_sf"/>
</dbReference>
<sequence>MKREDYAIDGMVCASCSLTIEKAVGKLAGVADVSVNLTTEKMNVAYDTRALDEQKIISAVSDAGYGAKLLAGTFSEIEQQTDKKTRQLDKLWLQFIYSAIFTIPLLYIAMGSMIGLWLPSFIQPASNPKVFVMIELLLVLPVIILNLDYFKIGFKTLIRGHPNMDSLVALGSGAALIYSFFGTIQVFMGNYSYSDTLYYEAAGTILTLITLGKYFETVSKGKTSTAIKKLLDLTPKTANVIINGQGKEISLADVKLENIVIVRPGQKIPVDGQIIEGNSTVDESLLTGESMPVTKKIGDDVFAGSLNQSGTFELKVTKNQKETVLAQIIKLVENAQAQKAPIAKIADKVSAIFVPVVITLALLAGLGWYFIGGESFSFSLTIMIAVLVIACPCALGLATPTAIMVGTGKGADNGVFFKSGTALESLQNVQTIVLDKTGTITTGIPSVTDIVSFNNFTKQSVLELATALEYNSEHPLAKAIMMYAKEYNVNAMKTSNFQLVEGKGIQAVVDSSTASLGNESLMEVNKINILPQVKLQVDKLALQGKTPLLLALDTRLVGIIAISDPVKNSSRAAISKLQDAGLEVIMMTGDNKKTAAAIAKQVGIKVVKSEVMPADKAQNIQALQASGKLVSMVGDGINDAPALAQADVGIAIGSGTDVAVAAADIVLFNSNLLDVVTAYRLSRVTIRNIKENLFWAFAYNILGIPVAMGGLFLFGGPLLNPMIAGAAMSFSSVSVLLNALRLRSFKSSEEM</sequence>
<evidence type="ECO:0000256" key="10">
    <source>
        <dbReference type="ARBA" id="ARBA00022737"/>
    </source>
</evidence>
<proteinExistence type="inferred from homology"/>
<feature type="transmembrane region" description="Helical" evidence="22">
    <location>
        <begin position="722"/>
        <end position="742"/>
    </location>
</feature>
<dbReference type="GO" id="GO:0005507">
    <property type="term" value="F:copper ion binding"/>
    <property type="evidence" value="ECO:0007669"/>
    <property type="project" value="TreeGrafter"/>
</dbReference>
<dbReference type="GO" id="GO:0005524">
    <property type="term" value="F:ATP binding"/>
    <property type="evidence" value="ECO:0007669"/>
    <property type="project" value="UniProtKB-UniRule"/>
</dbReference>
<dbReference type="NCBIfam" id="TIGR01511">
    <property type="entry name" value="ATPase-IB1_Cu"/>
    <property type="match status" value="1"/>
</dbReference>
<keyword evidence="6 22" id="KW-1003">Cell membrane</keyword>
<accession>A0A0R1MX28</accession>
<evidence type="ECO:0000256" key="7">
    <source>
        <dbReference type="ARBA" id="ARBA00022553"/>
    </source>
</evidence>
<comment type="caution">
    <text evidence="24">The sequence shown here is derived from an EMBL/GenBank/DDBJ whole genome shotgun (WGS) entry which is preliminary data.</text>
</comment>
<evidence type="ECO:0000313" key="25">
    <source>
        <dbReference type="Proteomes" id="UP000051448"/>
    </source>
</evidence>
<dbReference type="NCBIfam" id="TIGR01525">
    <property type="entry name" value="ATPase-IB_hvy"/>
    <property type="match status" value="1"/>
</dbReference>
<dbReference type="PRINTS" id="PR00119">
    <property type="entry name" value="CATATPASE"/>
</dbReference>
<evidence type="ECO:0000256" key="21">
    <source>
        <dbReference type="ARBA" id="ARBA00049289"/>
    </source>
</evidence>
<dbReference type="InterPro" id="IPR006121">
    <property type="entry name" value="HMA_dom"/>
</dbReference>
<evidence type="ECO:0000256" key="8">
    <source>
        <dbReference type="ARBA" id="ARBA00022692"/>
    </source>
</evidence>
<feature type="transmembrane region" description="Helical" evidence="22">
    <location>
        <begin position="349"/>
        <end position="371"/>
    </location>
</feature>
<dbReference type="CDD" id="cd00371">
    <property type="entry name" value="HMA"/>
    <property type="match status" value="1"/>
</dbReference>
<keyword evidence="12" id="KW-0187">Copper transport</keyword>
<dbReference type="Pfam" id="PF00122">
    <property type="entry name" value="E1-E2_ATPase"/>
    <property type="match status" value="1"/>
</dbReference>
<dbReference type="FunFam" id="2.70.150.10:FF:000002">
    <property type="entry name" value="Copper-transporting ATPase 1, putative"/>
    <property type="match status" value="1"/>
</dbReference>
<evidence type="ECO:0000256" key="13">
    <source>
        <dbReference type="ARBA" id="ARBA00022840"/>
    </source>
</evidence>
<evidence type="ECO:0000256" key="5">
    <source>
        <dbReference type="ARBA" id="ARBA00022448"/>
    </source>
</evidence>
<keyword evidence="14" id="KW-0460">Magnesium</keyword>
<dbReference type="InterPro" id="IPR017969">
    <property type="entry name" value="Heavy-metal-associated_CS"/>
</dbReference>
<keyword evidence="10" id="KW-0677">Repeat</keyword>
<dbReference type="PATRIC" id="fig|1423759.3.peg.656"/>
<evidence type="ECO:0000256" key="12">
    <source>
        <dbReference type="ARBA" id="ARBA00022796"/>
    </source>
</evidence>
<keyword evidence="15" id="KW-1278">Translocase</keyword>
<keyword evidence="5" id="KW-0813">Transport</keyword>
<keyword evidence="9 22" id="KW-0479">Metal-binding</keyword>
<keyword evidence="25" id="KW-1185">Reference proteome</keyword>
<reference evidence="24 25" key="1">
    <citation type="journal article" date="2015" name="Genome Announc.">
        <title>Expanding the biotechnology potential of lactobacilli through comparative genomics of 213 strains and associated genera.</title>
        <authorList>
            <person name="Sun Z."/>
            <person name="Harris H.M."/>
            <person name="McCann A."/>
            <person name="Guo C."/>
            <person name="Argimon S."/>
            <person name="Zhang W."/>
            <person name="Yang X."/>
            <person name="Jeffery I.B."/>
            <person name="Cooney J.C."/>
            <person name="Kagawa T.F."/>
            <person name="Liu W."/>
            <person name="Song Y."/>
            <person name="Salvetti E."/>
            <person name="Wrobel A."/>
            <person name="Rasinkangas P."/>
            <person name="Parkhill J."/>
            <person name="Rea M.C."/>
            <person name="O'Sullivan O."/>
            <person name="Ritari J."/>
            <person name="Douillard F.P."/>
            <person name="Paul Ross R."/>
            <person name="Yang R."/>
            <person name="Briner A.E."/>
            <person name="Felis G.E."/>
            <person name="de Vos W.M."/>
            <person name="Barrangou R."/>
            <person name="Klaenhammer T.R."/>
            <person name="Caufield P.W."/>
            <person name="Cui Y."/>
            <person name="Zhang H."/>
            <person name="O'Toole P.W."/>
        </authorList>
    </citation>
    <scope>NUCLEOTIDE SEQUENCE [LARGE SCALE GENOMIC DNA]</scope>
    <source>
        <strain evidence="24 25">DSM 19519</strain>
    </source>
</reference>
<dbReference type="PROSITE" id="PS00154">
    <property type="entry name" value="ATPASE_E1_E2"/>
    <property type="match status" value="1"/>
</dbReference>
<feature type="transmembrane region" description="Helical" evidence="22">
    <location>
        <begin position="130"/>
        <end position="147"/>
    </location>
</feature>
<dbReference type="PRINTS" id="PR00943">
    <property type="entry name" value="CUATPASE"/>
</dbReference>
<dbReference type="OrthoDB" id="9813266at2"/>
<dbReference type="Gene3D" id="2.70.150.10">
    <property type="entry name" value="Calcium-transporting ATPase, cytoplasmic transduction domain A"/>
    <property type="match status" value="1"/>
</dbReference>
<dbReference type="Gene3D" id="3.30.70.100">
    <property type="match status" value="1"/>
</dbReference>
<dbReference type="GO" id="GO:0140581">
    <property type="term" value="F:P-type monovalent copper transporter activity"/>
    <property type="evidence" value="ECO:0007669"/>
    <property type="project" value="UniProtKB-EC"/>
</dbReference>
<name>A0A0R1MX28_9LACO</name>
<dbReference type="SFLD" id="SFLDF00027">
    <property type="entry name" value="p-type_atpase"/>
    <property type="match status" value="1"/>
</dbReference>
<dbReference type="InterPro" id="IPR001757">
    <property type="entry name" value="P_typ_ATPase"/>
</dbReference>
<evidence type="ECO:0000256" key="15">
    <source>
        <dbReference type="ARBA" id="ARBA00022967"/>
    </source>
</evidence>
<comment type="catalytic activity">
    <reaction evidence="21">
        <text>Cu(+)(in) + ATP + H2O = Cu(+)(out) + ADP + phosphate + H(+)</text>
        <dbReference type="Rhea" id="RHEA:25792"/>
        <dbReference type="ChEBI" id="CHEBI:15377"/>
        <dbReference type="ChEBI" id="CHEBI:15378"/>
        <dbReference type="ChEBI" id="CHEBI:30616"/>
        <dbReference type="ChEBI" id="CHEBI:43474"/>
        <dbReference type="ChEBI" id="CHEBI:49552"/>
        <dbReference type="ChEBI" id="CHEBI:456216"/>
        <dbReference type="EC" id="7.2.2.8"/>
    </reaction>
</comment>
<dbReference type="InterPro" id="IPR036412">
    <property type="entry name" value="HAD-like_sf"/>
</dbReference>
<feature type="transmembrane region" description="Helical" evidence="22">
    <location>
        <begin position="197"/>
        <end position="215"/>
    </location>
</feature>
<evidence type="ECO:0000256" key="22">
    <source>
        <dbReference type="RuleBase" id="RU362081"/>
    </source>
</evidence>
<evidence type="ECO:0000256" key="3">
    <source>
        <dbReference type="ARBA" id="ARBA00012517"/>
    </source>
</evidence>
<keyword evidence="18" id="KW-0406">Ion transport</keyword>
<organism evidence="24 25">
    <name type="scientific">Liquorilactobacillus hordei DSM 19519</name>
    <dbReference type="NCBI Taxonomy" id="1423759"/>
    <lineage>
        <taxon>Bacteria</taxon>
        <taxon>Bacillati</taxon>
        <taxon>Bacillota</taxon>
        <taxon>Bacilli</taxon>
        <taxon>Lactobacillales</taxon>
        <taxon>Lactobacillaceae</taxon>
        <taxon>Liquorilactobacillus</taxon>
    </lineage>
</organism>
<dbReference type="GeneID" id="98310387"/>
<dbReference type="FunFam" id="3.30.70.100:FF:000005">
    <property type="entry name" value="Copper-exporting P-type ATPase A"/>
    <property type="match status" value="1"/>
</dbReference>
<dbReference type="CDD" id="cd02094">
    <property type="entry name" value="P-type_ATPase_Cu-like"/>
    <property type="match status" value="1"/>
</dbReference>
<dbReference type="FunFam" id="3.40.50.1000:FF:000144">
    <property type="entry name" value="copper-transporting ATPase 1 isoform X2"/>
    <property type="match status" value="1"/>
</dbReference>
<keyword evidence="17" id="KW-0186">Copper</keyword>
<comment type="similarity">
    <text evidence="2 22">Belongs to the cation transport ATPase (P-type) (TC 3.A.3) family. Type IB subfamily.</text>
</comment>
<evidence type="ECO:0000256" key="11">
    <source>
        <dbReference type="ARBA" id="ARBA00022741"/>
    </source>
</evidence>
<keyword evidence="11 22" id="KW-0547">Nucleotide-binding</keyword>
<feature type="transmembrane region" description="Helical" evidence="22">
    <location>
        <begin position="167"/>
        <end position="191"/>
    </location>
</feature>
<comment type="subcellular location">
    <subcellularLocation>
        <location evidence="1">Cell membrane</location>
        <topology evidence="1">Multi-pass membrane protein</topology>
    </subcellularLocation>
</comment>
<evidence type="ECO:0000313" key="24">
    <source>
        <dbReference type="EMBL" id="KRL08104.1"/>
    </source>
</evidence>
<dbReference type="InterPro" id="IPR027256">
    <property type="entry name" value="P-typ_ATPase_IB"/>
</dbReference>
<dbReference type="STRING" id="1423759.FC92_GL000618"/>
<dbReference type="RefSeq" id="WP_057868614.1">
    <property type="nucleotide sequence ID" value="NZ_AZDX01000002.1"/>
</dbReference>
<feature type="domain" description="HMA" evidence="23">
    <location>
        <begin position="2"/>
        <end position="68"/>
    </location>
</feature>
<dbReference type="InterPro" id="IPR008250">
    <property type="entry name" value="ATPase_P-typ_transduc_dom_A_sf"/>
</dbReference>
<evidence type="ECO:0000256" key="16">
    <source>
        <dbReference type="ARBA" id="ARBA00022989"/>
    </source>
</evidence>
<feature type="transmembrane region" description="Helical" evidence="22">
    <location>
        <begin position="693"/>
        <end position="716"/>
    </location>
</feature>
<dbReference type="InterPro" id="IPR059000">
    <property type="entry name" value="ATPase_P-type_domA"/>
</dbReference>
<dbReference type="PANTHER" id="PTHR43520">
    <property type="entry name" value="ATP7, ISOFORM B"/>
    <property type="match status" value="1"/>
</dbReference>
<dbReference type="AlphaFoldDB" id="A0A0R1MX28"/>
<dbReference type="Gene3D" id="3.40.1110.10">
    <property type="entry name" value="Calcium-transporting ATPase, cytoplasmic domain N"/>
    <property type="match status" value="1"/>
</dbReference>
<dbReference type="EMBL" id="AZDX01000002">
    <property type="protein sequence ID" value="KRL08104.1"/>
    <property type="molecule type" value="Genomic_DNA"/>
</dbReference>
<dbReference type="InterPro" id="IPR023298">
    <property type="entry name" value="ATPase_P-typ_TM_dom_sf"/>
</dbReference>
<evidence type="ECO:0000256" key="17">
    <source>
        <dbReference type="ARBA" id="ARBA00023008"/>
    </source>
</evidence>
<dbReference type="InterPro" id="IPR023299">
    <property type="entry name" value="ATPase_P-typ_cyto_dom_N"/>
</dbReference>
<keyword evidence="16 22" id="KW-1133">Transmembrane helix</keyword>
<dbReference type="GO" id="GO:0016887">
    <property type="term" value="F:ATP hydrolysis activity"/>
    <property type="evidence" value="ECO:0007669"/>
    <property type="project" value="InterPro"/>
</dbReference>
<evidence type="ECO:0000256" key="20">
    <source>
        <dbReference type="ARBA" id="ARBA00029719"/>
    </source>
</evidence>
<dbReference type="Pfam" id="PF00403">
    <property type="entry name" value="HMA"/>
    <property type="match status" value="1"/>
</dbReference>
<evidence type="ECO:0000256" key="1">
    <source>
        <dbReference type="ARBA" id="ARBA00004651"/>
    </source>
</evidence>
<dbReference type="SFLD" id="SFLDG00002">
    <property type="entry name" value="C1.7:_P-type_atpase_like"/>
    <property type="match status" value="1"/>
</dbReference>
<evidence type="ECO:0000256" key="4">
    <source>
        <dbReference type="ARBA" id="ARBA00015102"/>
    </source>
</evidence>
<protein>
    <recommendedName>
        <fullName evidence="4">Copper-exporting P-type ATPase</fullName>
        <ecNumber evidence="3">7.2.2.8</ecNumber>
    </recommendedName>
    <alternativeName>
        <fullName evidence="20">Copper-exporting P-type ATPase A</fullName>
    </alternativeName>
</protein>
<keyword evidence="19 22" id="KW-0472">Membrane</keyword>
<feature type="transmembrane region" description="Helical" evidence="22">
    <location>
        <begin position="377"/>
        <end position="399"/>
    </location>
</feature>
<dbReference type="EC" id="7.2.2.8" evidence="3"/>
<dbReference type="GO" id="GO:0005886">
    <property type="term" value="C:plasma membrane"/>
    <property type="evidence" value="ECO:0007669"/>
    <property type="project" value="UniProtKB-SubCell"/>
</dbReference>
<evidence type="ECO:0000256" key="18">
    <source>
        <dbReference type="ARBA" id="ARBA00023065"/>
    </source>
</evidence>
<evidence type="ECO:0000256" key="19">
    <source>
        <dbReference type="ARBA" id="ARBA00023136"/>
    </source>
</evidence>
<dbReference type="PANTHER" id="PTHR43520:SF8">
    <property type="entry name" value="P-TYPE CU(+) TRANSPORTER"/>
    <property type="match status" value="1"/>
</dbReference>
<dbReference type="Proteomes" id="UP000051448">
    <property type="component" value="Unassembled WGS sequence"/>
</dbReference>
<dbReference type="Pfam" id="PF00702">
    <property type="entry name" value="Hydrolase"/>
    <property type="match status" value="1"/>
</dbReference>
<evidence type="ECO:0000256" key="9">
    <source>
        <dbReference type="ARBA" id="ARBA00022723"/>
    </source>
</evidence>
<evidence type="ECO:0000259" key="23">
    <source>
        <dbReference type="PROSITE" id="PS50846"/>
    </source>
</evidence>
<keyword evidence="7" id="KW-0597">Phosphoprotein</keyword>
<dbReference type="InterPro" id="IPR023214">
    <property type="entry name" value="HAD_sf"/>
</dbReference>
<keyword evidence="13 22" id="KW-0067">ATP-binding</keyword>
<dbReference type="SUPFAM" id="SSF81653">
    <property type="entry name" value="Calcium ATPase, transduction domain A"/>
    <property type="match status" value="1"/>
</dbReference>
<dbReference type="GO" id="GO:0043682">
    <property type="term" value="F:P-type divalent copper transporter activity"/>
    <property type="evidence" value="ECO:0007669"/>
    <property type="project" value="TreeGrafter"/>
</dbReference>
<evidence type="ECO:0000256" key="14">
    <source>
        <dbReference type="ARBA" id="ARBA00022842"/>
    </source>
</evidence>
<dbReference type="NCBIfam" id="TIGR01494">
    <property type="entry name" value="ATPase_P-type"/>
    <property type="match status" value="1"/>
</dbReference>
<gene>
    <name evidence="24" type="ORF">FC92_GL000618</name>
</gene>
<feature type="transmembrane region" description="Helical" evidence="22">
    <location>
        <begin position="91"/>
        <end position="118"/>
    </location>
</feature>
<dbReference type="SFLD" id="SFLDS00003">
    <property type="entry name" value="Haloacid_Dehalogenase"/>
    <property type="match status" value="1"/>
</dbReference>
<evidence type="ECO:0000256" key="2">
    <source>
        <dbReference type="ARBA" id="ARBA00006024"/>
    </source>
</evidence>
<dbReference type="InterPro" id="IPR044492">
    <property type="entry name" value="P_typ_ATPase_HD_dom"/>
</dbReference>
<keyword evidence="8 22" id="KW-0812">Transmembrane</keyword>
<dbReference type="GO" id="GO:0055070">
    <property type="term" value="P:copper ion homeostasis"/>
    <property type="evidence" value="ECO:0007669"/>
    <property type="project" value="TreeGrafter"/>
</dbReference>
<dbReference type="Gene3D" id="3.40.50.1000">
    <property type="entry name" value="HAD superfamily/HAD-like"/>
    <property type="match status" value="1"/>
</dbReference>
<dbReference type="PROSITE" id="PS50846">
    <property type="entry name" value="HMA_2"/>
    <property type="match status" value="1"/>
</dbReference>
<dbReference type="SUPFAM" id="SSF55008">
    <property type="entry name" value="HMA, heavy metal-associated domain"/>
    <property type="match status" value="1"/>
</dbReference>
<evidence type="ECO:0000256" key="6">
    <source>
        <dbReference type="ARBA" id="ARBA00022475"/>
    </source>
</evidence>
<dbReference type="PROSITE" id="PS01047">
    <property type="entry name" value="HMA_1"/>
    <property type="match status" value="1"/>
</dbReference>
<dbReference type="SUPFAM" id="SSF56784">
    <property type="entry name" value="HAD-like"/>
    <property type="match status" value="1"/>
</dbReference>
<dbReference type="SUPFAM" id="SSF81665">
    <property type="entry name" value="Calcium ATPase, transmembrane domain M"/>
    <property type="match status" value="1"/>
</dbReference>
<dbReference type="InterPro" id="IPR018303">
    <property type="entry name" value="ATPase_P-typ_P_site"/>
</dbReference>